<comment type="caution">
    <text evidence="2">The sequence shown here is derived from an EMBL/GenBank/DDBJ whole genome shotgun (WGS) entry which is preliminary data.</text>
</comment>
<gene>
    <name evidence="2" type="ORF">I545_3277</name>
</gene>
<organism evidence="2 3">
    <name type="scientific">Mycobacterium kansasii 662</name>
    <dbReference type="NCBI Taxonomy" id="1299326"/>
    <lineage>
        <taxon>Bacteria</taxon>
        <taxon>Bacillati</taxon>
        <taxon>Actinomycetota</taxon>
        <taxon>Actinomycetes</taxon>
        <taxon>Mycobacteriales</taxon>
        <taxon>Mycobacteriaceae</taxon>
        <taxon>Mycobacterium</taxon>
    </lineage>
</organism>
<reference evidence="2 3" key="1">
    <citation type="submission" date="2013-12" db="EMBL/GenBank/DDBJ databases">
        <authorList>
            <person name="Brown-Elliot B."/>
            <person name="Wallace R."/>
            <person name="Lenaerts A."/>
            <person name="Ordway D."/>
            <person name="DeGroote M.A."/>
            <person name="Parker T."/>
            <person name="Sizemore C."/>
            <person name="Tallon L.J."/>
            <person name="Sadzewicz L.K."/>
            <person name="Sengamalay N."/>
            <person name="Fraser C.M."/>
            <person name="Hine E."/>
            <person name="Shefchek K.A."/>
            <person name="Das S.P."/>
            <person name="Tettelin H."/>
        </authorList>
    </citation>
    <scope>NUCLEOTIDE SEQUENCE [LARGE SCALE GENOMIC DNA]</scope>
    <source>
        <strain evidence="2 3">662</strain>
    </source>
</reference>
<protein>
    <submittedName>
        <fullName evidence="2">Uncharacterized protein</fullName>
    </submittedName>
</protein>
<evidence type="ECO:0000313" key="3">
    <source>
        <dbReference type="Proteomes" id="UP000020561"/>
    </source>
</evidence>
<dbReference type="Proteomes" id="UP000020561">
    <property type="component" value="Unassembled WGS sequence"/>
</dbReference>
<proteinExistence type="predicted"/>
<evidence type="ECO:0000313" key="2">
    <source>
        <dbReference type="EMBL" id="EUA17921.1"/>
    </source>
</evidence>
<name>X7ZFX6_MYCKA</name>
<accession>X7ZFX6</accession>
<feature type="region of interest" description="Disordered" evidence="1">
    <location>
        <begin position="1"/>
        <end position="51"/>
    </location>
</feature>
<evidence type="ECO:0000256" key="1">
    <source>
        <dbReference type="SAM" id="MobiDB-lite"/>
    </source>
</evidence>
<feature type="compositionally biased region" description="Polar residues" evidence="1">
    <location>
        <begin position="42"/>
        <end position="51"/>
    </location>
</feature>
<sequence>MATRWGRGGGPTQRYGRPGGAGLVDSGLPPSTARFSAETAAWRTSTRSGPA</sequence>
<dbReference type="EMBL" id="JAOA01000004">
    <property type="protein sequence ID" value="EUA17921.1"/>
    <property type="molecule type" value="Genomic_DNA"/>
</dbReference>
<dbReference type="AlphaFoldDB" id="X7ZFX6"/>
<feature type="compositionally biased region" description="Gly residues" evidence="1">
    <location>
        <begin position="1"/>
        <end position="22"/>
    </location>
</feature>